<dbReference type="PROSITE" id="PS00108">
    <property type="entry name" value="PROTEIN_KINASE_ST"/>
    <property type="match status" value="1"/>
</dbReference>
<organism evidence="3 4">
    <name type="scientific">Dichanthelium oligosanthes</name>
    <dbReference type="NCBI Taxonomy" id="888268"/>
    <lineage>
        <taxon>Eukaryota</taxon>
        <taxon>Viridiplantae</taxon>
        <taxon>Streptophyta</taxon>
        <taxon>Embryophyta</taxon>
        <taxon>Tracheophyta</taxon>
        <taxon>Spermatophyta</taxon>
        <taxon>Magnoliopsida</taxon>
        <taxon>Liliopsida</taxon>
        <taxon>Poales</taxon>
        <taxon>Poaceae</taxon>
        <taxon>PACMAD clade</taxon>
        <taxon>Panicoideae</taxon>
        <taxon>Panicodae</taxon>
        <taxon>Paniceae</taxon>
        <taxon>Dichantheliinae</taxon>
        <taxon>Dichanthelium</taxon>
    </lineage>
</organism>
<comment type="caution">
    <text evidence="3">The sequence shown here is derived from an EMBL/GenBank/DDBJ whole genome shotgun (WGS) entry which is preliminary data.</text>
</comment>
<dbReference type="PROSITE" id="PS50011">
    <property type="entry name" value="PROTEIN_KINASE_DOM"/>
    <property type="match status" value="1"/>
</dbReference>
<evidence type="ECO:0000313" key="4">
    <source>
        <dbReference type="Proteomes" id="UP000095767"/>
    </source>
</evidence>
<feature type="compositionally biased region" description="Pro residues" evidence="1">
    <location>
        <begin position="1"/>
        <end position="11"/>
    </location>
</feature>
<dbReference type="InterPro" id="IPR000719">
    <property type="entry name" value="Prot_kinase_dom"/>
</dbReference>
<dbReference type="PANTHER" id="PTHR48011:SF1">
    <property type="entry name" value="NPK1-RELATED PROTEIN KINASE-LIKE PROTEIN"/>
    <property type="match status" value="1"/>
</dbReference>
<dbReference type="Gene3D" id="1.10.510.10">
    <property type="entry name" value="Transferase(Phosphotransferase) domain 1"/>
    <property type="match status" value="1"/>
</dbReference>
<dbReference type="EMBL" id="LWDX02036684">
    <property type="protein sequence ID" value="OEL25681.1"/>
    <property type="molecule type" value="Genomic_DNA"/>
</dbReference>
<sequence>MPPPVSPPQLPPRASRPRAATPPRALSSARLSAPLAADEGSGTLFAVKSAPAGVVEQLRREGAILSTLRSPHVLPCLGFRIFLEFAPGGSLADAAARCAGGRLGERVVRAYAADVASGLAYLHGCALVHGDVKPANVVVGADGRAKLADF</sequence>
<dbReference type="Pfam" id="PF00069">
    <property type="entry name" value="Pkinase"/>
    <property type="match status" value="1"/>
</dbReference>
<name>A0A1E5VKL9_9POAL</name>
<dbReference type="STRING" id="888268.A0A1E5VKL9"/>
<proteinExistence type="predicted"/>
<evidence type="ECO:0000313" key="3">
    <source>
        <dbReference type="EMBL" id="OEL25681.1"/>
    </source>
</evidence>
<dbReference type="OrthoDB" id="663499at2759"/>
<dbReference type="PANTHER" id="PTHR48011">
    <property type="entry name" value="CCR4-NOT TRANSCRIPTIONAL COMPLEX SUBUNIT CAF120-RELATED"/>
    <property type="match status" value="1"/>
</dbReference>
<reference evidence="3 4" key="1">
    <citation type="submission" date="2016-09" db="EMBL/GenBank/DDBJ databases">
        <title>The draft genome of Dichanthelium oligosanthes: A C3 panicoid grass species.</title>
        <authorList>
            <person name="Studer A.J."/>
            <person name="Schnable J.C."/>
            <person name="Brutnell T.P."/>
        </authorList>
    </citation>
    <scope>NUCLEOTIDE SEQUENCE [LARGE SCALE GENOMIC DNA]</scope>
    <source>
        <strain evidence="4">cv. Kellogg 1175</strain>
        <tissue evidence="3">Leaf</tissue>
    </source>
</reference>
<dbReference type="GO" id="GO:0004672">
    <property type="term" value="F:protein kinase activity"/>
    <property type="evidence" value="ECO:0007669"/>
    <property type="project" value="InterPro"/>
</dbReference>
<dbReference type="SUPFAM" id="SSF56112">
    <property type="entry name" value="Protein kinase-like (PK-like)"/>
    <property type="match status" value="1"/>
</dbReference>
<feature type="compositionally biased region" description="Low complexity" evidence="1">
    <location>
        <begin position="17"/>
        <end position="31"/>
    </location>
</feature>
<dbReference type="Proteomes" id="UP000095767">
    <property type="component" value="Unassembled WGS sequence"/>
</dbReference>
<evidence type="ECO:0000256" key="1">
    <source>
        <dbReference type="SAM" id="MobiDB-lite"/>
    </source>
</evidence>
<dbReference type="GO" id="GO:0005524">
    <property type="term" value="F:ATP binding"/>
    <property type="evidence" value="ECO:0007669"/>
    <property type="project" value="InterPro"/>
</dbReference>
<accession>A0A1E5VKL9</accession>
<keyword evidence="4" id="KW-1185">Reference proteome</keyword>
<protein>
    <recommendedName>
        <fullName evidence="2">Protein kinase domain-containing protein</fullName>
    </recommendedName>
</protein>
<feature type="domain" description="Protein kinase" evidence="2">
    <location>
        <begin position="1"/>
        <end position="150"/>
    </location>
</feature>
<dbReference type="InterPro" id="IPR011009">
    <property type="entry name" value="Kinase-like_dom_sf"/>
</dbReference>
<dbReference type="AlphaFoldDB" id="A0A1E5VKL9"/>
<dbReference type="GO" id="GO:0007165">
    <property type="term" value="P:signal transduction"/>
    <property type="evidence" value="ECO:0007669"/>
    <property type="project" value="TreeGrafter"/>
</dbReference>
<gene>
    <name evidence="3" type="ORF">BAE44_0013302</name>
</gene>
<dbReference type="InterPro" id="IPR008271">
    <property type="entry name" value="Ser/Thr_kinase_AS"/>
</dbReference>
<dbReference type="InterPro" id="IPR052751">
    <property type="entry name" value="Plant_MAPKKK"/>
</dbReference>
<feature type="region of interest" description="Disordered" evidence="1">
    <location>
        <begin position="1"/>
        <end position="31"/>
    </location>
</feature>
<evidence type="ECO:0000259" key="2">
    <source>
        <dbReference type="PROSITE" id="PS50011"/>
    </source>
</evidence>